<evidence type="ECO:0000256" key="1">
    <source>
        <dbReference type="SAM" id="MobiDB-lite"/>
    </source>
</evidence>
<dbReference type="EMBL" id="BLAL01000257">
    <property type="protein sequence ID" value="GES97169.1"/>
    <property type="molecule type" value="Genomic_DNA"/>
</dbReference>
<feature type="compositionally biased region" description="Low complexity" evidence="1">
    <location>
        <begin position="1"/>
        <end position="27"/>
    </location>
</feature>
<feature type="region of interest" description="Disordered" evidence="1">
    <location>
        <begin position="1"/>
        <end position="31"/>
    </location>
</feature>
<accession>A0A2Z6RD47</accession>
<reference evidence="3" key="2">
    <citation type="submission" date="2019-10" db="EMBL/GenBank/DDBJ databases">
        <title>Conservation and host-specific expression of non-tandemly repeated heterogenous ribosome RNA gene in arbuscular mycorrhizal fungi.</title>
        <authorList>
            <person name="Maeda T."/>
            <person name="Kobayashi Y."/>
            <person name="Nakagawa T."/>
            <person name="Ezawa T."/>
            <person name="Yamaguchi K."/>
            <person name="Bino T."/>
            <person name="Nishimoto Y."/>
            <person name="Shigenobu S."/>
            <person name="Kawaguchi M."/>
        </authorList>
    </citation>
    <scope>NUCLEOTIDE SEQUENCE</scope>
    <source>
        <strain evidence="3">HR1</strain>
    </source>
</reference>
<evidence type="ECO:0000313" key="4">
    <source>
        <dbReference type="Proteomes" id="UP000247702"/>
    </source>
</evidence>
<dbReference type="OrthoDB" id="2334632at2759"/>
<dbReference type="AlphaFoldDB" id="A0A2Z6RD47"/>
<proteinExistence type="predicted"/>
<name>A0A2Z6RD47_9GLOM</name>
<comment type="caution">
    <text evidence="2">The sequence shown here is derived from an EMBL/GenBank/DDBJ whole genome shotgun (WGS) entry which is preliminary data.</text>
</comment>
<keyword evidence="4" id="KW-1185">Reference proteome</keyword>
<gene>
    <name evidence="3" type="ORF">RCL2_002375700</name>
    <name evidence="2" type="ORF">RclHR1_03350013</name>
</gene>
<organism evidence="2 4">
    <name type="scientific">Rhizophagus clarus</name>
    <dbReference type="NCBI Taxonomy" id="94130"/>
    <lineage>
        <taxon>Eukaryota</taxon>
        <taxon>Fungi</taxon>
        <taxon>Fungi incertae sedis</taxon>
        <taxon>Mucoromycota</taxon>
        <taxon>Glomeromycotina</taxon>
        <taxon>Glomeromycetes</taxon>
        <taxon>Glomerales</taxon>
        <taxon>Glomeraceae</taxon>
        <taxon>Rhizophagus</taxon>
    </lineage>
</organism>
<sequence length="124" mass="14442">MKSQTNTSLNNNPNNQRQQRQRNNNNKPTKKKLLITFKNQSSADNIFENNIWYKTIDYINVRILSANQTSEEYIKRTECSYKITSIPLNATSQDLKPILTKIDVHSQPLHVDKVSKQLTSTYQN</sequence>
<evidence type="ECO:0000313" key="3">
    <source>
        <dbReference type="EMBL" id="GES97169.1"/>
    </source>
</evidence>
<protein>
    <submittedName>
        <fullName evidence="2">Uncharacterized protein</fullName>
    </submittedName>
</protein>
<dbReference type="Proteomes" id="UP000615446">
    <property type="component" value="Unassembled WGS sequence"/>
</dbReference>
<dbReference type="EMBL" id="BEXD01002613">
    <property type="protein sequence ID" value="GBB98882.1"/>
    <property type="molecule type" value="Genomic_DNA"/>
</dbReference>
<reference evidence="2 4" key="1">
    <citation type="submission" date="2017-11" db="EMBL/GenBank/DDBJ databases">
        <title>The genome of Rhizophagus clarus HR1 reveals common genetic basis of auxotrophy among arbuscular mycorrhizal fungi.</title>
        <authorList>
            <person name="Kobayashi Y."/>
        </authorList>
    </citation>
    <scope>NUCLEOTIDE SEQUENCE [LARGE SCALE GENOMIC DNA]</scope>
    <source>
        <strain evidence="2 4">HR1</strain>
    </source>
</reference>
<evidence type="ECO:0000313" key="2">
    <source>
        <dbReference type="EMBL" id="GBB98882.1"/>
    </source>
</evidence>
<dbReference type="Proteomes" id="UP000247702">
    <property type="component" value="Unassembled WGS sequence"/>
</dbReference>